<dbReference type="AlphaFoldDB" id="A0A9X3SBY0"/>
<sequence>MSVSTASRDRGLEVTEYYESGSYRVTRCDPDGDLERSVTVAPVRGPEGKVEMLPISWFDSPEPGRGGGGVSGTFEDPKLAGAAARWAKMREESAARYLPPTEPRAVQWEGVVPAASSAQRQLKQADTGCSTGGYTWVGPRLMNGSGGGGYEWRNRQGGYMPATYLYQIGAGLQNWDTTYNSCGWGNVTAIQHVYAGTTTAVPQMTPDGVNVVDFGSMSAVGCSSGFAACTIWYSYDGVFFHNVDMRFNDASPWSLNGAGGTLDVQSVATHEGGHSVGLGEVNAFYLTMHHTATADIFRRTLGYGDAVGLRCRYGVTAGGC</sequence>
<evidence type="ECO:0000313" key="3">
    <source>
        <dbReference type="Proteomes" id="UP001147653"/>
    </source>
</evidence>
<comment type="caution">
    <text evidence="2">The sequence shown here is derived from an EMBL/GenBank/DDBJ whole genome shotgun (WGS) entry which is preliminary data.</text>
</comment>
<evidence type="ECO:0000313" key="2">
    <source>
        <dbReference type="EMBL" id="MDA0184041.1"/>
    </source>
</evidence>
<dbReference type="EMBL" id="JAPDDP010000066">
    <property type="protein sequence ID" value="MDA0184041.1"/>
    <property type="molecule type" value="Genomic_DNA"/>
</dbReference>
<reference evidence="2" key="1">
    <citation type="submission" date="2022-10" db="EMBL/GenBank/DDBJ databases">
        <title>The WGS of Solirubrobacter phytolaccae KCTC 29190.</title>
        <authorList>
            <person name="Jiang Z."/>
        </authorList>
    </citation>
    <scope>NUCLEOTIDE SEQUENCE</scope>
    <source>
        <strain evidence="2">KCTC 29190</strain>
    </source>
</reference>
<proteinExistence type="predicted"/>
<gene>
    <name evidence="2" type="ORF">OJ997_27280</name>
</gene>
<dbReference type="RefSeq" id="WP_270028458.1">
    <property type="nucleotide sequence ID" value="NZ_JAPDDP010000066.1"/>
</dbReference>
<dbReference type="SUPFAM" id="SSF55486">
    <property type="entry name" value="Metalloproteases ('zincins'), catalytic domain"/>
    <property type="match status" value="1"/>
</dbReference>
<evidence type="ECO:0008006" key="4">
    <source>
        <dbReference type="Google" id="ProtNLM"/>
    </source>
</evidence>
<dbReference type="Proteomes" id="UP001147653">
    <property type="component" value="Unassembled WGS sequence"/>
</dbReference>
<dbReference type="Gene3D" id="3.40.390.10">
    <property type="entry name" value="Collagenase (Catalytic Domain)"/>
    <property type="match status" value="1"/>
</dbReference>
<accession>A0A9X3SBY0</accession>
<evidence type="ECO:0000256" key="1">
    <source>
        <dbReference type="SAM" id="MobiDB-lite"/>
    </source>
</evidence>
<protein>
    <recommendedName>
        <fullName evidence="4">Peptidase M10 metallopeptidase domain-containing protein</fullName>
    </recommendedName>
</protein>
<keyword evidence="3" id="KW-1185">Reference proteome</keyword>
<organism evidence="2 3">
    <name type="scientific">Solirubrobacter phytolaccae</name>
    <dbReference type="NCBI Taxonomy" id="1404360"/>
    <lineage>
        <taxon>Bacteria</taxon>
        <taxon>Bacillati</taxon>
        <taxon>Actinomycetota</taxon>
        <taxon>Thermoleophilia</taxon>
        <taxon>Solirubrobacterales</taxon>
        <taxon>Solirubrobacteraceae</taxon>
        <taxon>Solirubrobacter</taxon>
    </lineage>
</organism>
<name>A0A9X3SBY0_9ACTN</name>
<dbReference type="GO" id="GO:0008237">
    <property type="term" value="F:metallopeptidase activity"/>
    <property type="evidence" value="ECO:0007669"/>
    <property type="project" value="InterPro"/>
</dbReference>
<feature type="region of interest" description="Disordered" evidence="1">
    <location>
        <begin position="55"/>
        <end position="75"/>
    </location>
</feature>
<dbReference type="InterPro" id="IPR024079">
    <property type="entry name" value="MetalloPept_cat_dom_sf"/>
</dbReference>